<feature type="compositionally biased region" description="Low complexity" evidence="1">
    <location>
        <begin position="151"/>
        <end position="185"/>
    </location>
</feature>
<dbReference type="OrthoDB" id="2757549at2759"/>
<gene>
    <name evidence="2" type="ORF">OH76DRAFT_1452730</name>
</gene>
<accession>A0A371DR16</accession>
<keyword evidence="3" id="KW-1185">Reference proteome</keyword>
<feature type="compositionally biased region" description="Basic and acidic residues" evidence="1">
    <location>
        <begin position="186"/>
        <end position="226"/>
    </location>
</feature>
<evidence type="ECO:0000256" key="1">
    <source>
        <dbReference type="SAM" id="MobiDB-lite"/>
    </source>
</evidence>
<proteinExistence type="predicted"/>
<evidence type="ECO:0000313" key="2">
    <source>
        <dbReference type="EMBL" id="RDX54972.1"/>
    </source>
</evidence>
<dbReference type="STRING" id="139420.A0A371DR16"/>
<feature type="compositionally biased region" description="Low complexity" evidence="1">
    <location>
        <begin position="334"/>
        <end position="343"/>
    </location>
</feature>
<name>A0A371DR16_9APHY</name>
<sequence>MPPPDLIPAHTGPQRPMSAAELYFPQHAPSERPGSGPQRVLRPDIAQAGSSTAAVRSGPIRPFMFKPTSADDGSGAEKKERVMGGARRVPRMPEPEPAPPVEDKAKAPVATSKPPIPIRPRVISTSRSTPAIPLHMGAAGREEPVRVKKLASSVGASSKPAAAAPARASRIATASTVQATASSRARTAEKAAVEKEERRTRTQSRDEREKEKIQARDQEKARERKPSTKMAAAAPAAASRHGPGPTVTMRDKTNRMHTKTSEKAAAKEDQKVPSKARTSPDVPEVVEVVAAAEVPLPETPKVTPVYVEEPSPPALICLDTPEKEVLAPVPAPSEPEQAAAPAPVSRPLPPVQVPLPSSRPSSADGTRTPPLVDIVPEPHIATPEHRPRRVAEVEQTPISALVASIQRGFFSMHGGSALESMAELDEEESLLIGDACEADDGEEMFPPVPVVEPLFSRSVHA</sequence>
<dbReference type="EMBL" id="KZ857383">
    <property type="protein sequence ID" value="RDX54972.1"/>
    <property type="molecule type" value="Genomic_DNA"/>
</dbReference>
<dbReference type="AlphaFoldDB" id="A0A371DR16"/>
<evidence type="ECO:0000313" key="3">
    <source>
        <dbReference type="Proteomes" id="UP000256964"/>
    </source>
</evidence>
<dbReference type="Proteomes" id="UP000256964">
    <property type="component" value="Unassembled WGS sequence"/>
</dbReference>
<feature type="compositionally biased region" description="Pro residues" evidence="1">
    <location>
        <begin position="344"/>
        <end position="353"/>
    </location>
</feature>
<organism evidence="2 3">
    <name type="scientific">Lentinus brumalis</name>
    <dbReference type="NCBI Taxonomy" id="2498619"/>
    <lineage>
        <taxon>Eukaryota</taxon>
        <taxon>Fungi</taxon>
        <taxon>Dikarya</taxon>
        <taxon>Basidiomycota</taxon>
        <taxon>Agaricomycotina</taxon>
        <taxon>Agaricomycetes</taxon>
        <taxon>Polyporales</taxon>
        <taxon>Polyporaceae</taxon>
        <taxon>Lentinus</taxon>
    </lineage>
</organism>
<feature type="region of interest" description="Disordered" evidence="1">
    <location>
        <begin position="326"/>
        <end position="390"/>
    </location>
</feature>
<reference evidence="2 3" key="1">
    <citation type="journal article" date="2018" name="Biotechnol. Biofuels">
        <title>Integrative visual omics of the white-rot fungus Polyporus brumalis exposes the biotechnological potential of its oxidative enzymes for delignifying raw plant biomass.</title>
        <authorList>
            <person name="Miyauchi S."/>
            <person name="Rancon A."/>
            <person name="Drula E."/>
            <person name="Hage H."/>
            <person name="Chaduli D."/>
            <person name="Favel A."/>
            <person name="Grisel S."/>
            <person name="Henrissat B."/>
            <person name="Herpoel-Gimbert I."/>
            <person name="Ruiz-Duenas F.J."/>
            <person name="Chevret D."/>
            <person name="Hainaut M."/>
            <person name="Lin J."/>
            <person name="Wang M."/>
            <person name="Pangilinan J."/>
            <person name="Lipzen A."/>
            <person name="Lesage-Meessen L."/>
            <person name="Navarro D."/>
            <person name="Riley R."/>
            <person name="Grigoriev I.V."/>
            <person name="Zhou S."/>
            <person name="Raouche S."/>
            <person name="Rosso M.N."/>
        </authorList>
    </citation>
    <scope>NUCLEOTIDE SEQUENCE [LARGE SCALE GENOMIC DNA]</scope>
    <source>
        <strain evidence="2 3">BRFM 1820</strain>
    </source>
</reference>
<feature type="compositionally biased region" description="Basic and acidic residues" evidence="1">
    <location>
        <begin position="249"/>
        <end position="272"/>
    </location>
</feature>
<protein>
    <submittedName>
        <fullName evidence="2">Uncharacterized protein</fullName>
    </submittedName>
</protein>
<feature type="region of interest" description="Disordered" evidence="1">
    <location>
        <begin position="24"/>
        <end position="282"/>
    </location>
</feature>